<dbReference type="GO" id="GO:0005524">
    <property type="term" value="F:ATP binding"/>
    <property type="evidence" value="ECO:0007669"/>
    <property type="project" value="UniProtKB-KW"/>
</dbReference>
<keyword evidence="2" id="KW-0378">Hydrolase</keyword>
<dbReference type="InterPro" id="IPR041679">
    <property type="entry name" value="DNA2/NAM7-like_C"/>
</dbReference>
<evidence type="ECO:0000256" key="2">
    <source>
        <dbReference type="ARBA" id="ARBA00022801"/>
    </source>
</evidence>
<dbReference type="AlphaFoldDB" id="W9SNP4"/>
<accession>W9SNP4</accession>
<dbReference type="InterPro" id="IPR047187">
    <property type="entry name" value="SF1_C_Upf1"/>
</dbReference>
<sequence>MQMNEEKKEKAVVGRSLIDFVFSWSIKDVLNKDVYKHKVKQIPETFSSSADYFKSFVMPLVEETHADLSSSLTTLSQSLSCEIRSVKRCKGYKLPKDLFYKILLKASERKDDAKVYEPEFGDLVAITSSRPKSIRDLENSYVIAMVHGVKDDLLLSVLSSKPILFEESMDKSRKNATLFAVYLINMTTNIRIWQALTLDPKERNMRLIEKVLQTKFDNEKKCMMCHSEQKFSLANLIVENVRVRSSDLNESQNDAVLSCISTRECRHWSDIKLIWGPPGTGKTKTVGFLLHSLLGMKCRTLTCAPTNVAVLEVTERLIQRVTESAGYDTYGLGNIVLFGNGERMKIDDHEDLYDVFLDHRIDILNHCFASKTGWRDILLSMISLLNDPKQQYHMYSKEEEDDSDDDDDGKKINVNLESREIKRNQEMGNTSDKMSEKKKIKKAMKQVIFQTLKENRKKQKNSKDKKKEEDIDGVSIEKVREEKRKIRGNPLNFKEFLKKRFGYFAERLYFCIENLYTHLPTSLISLQVVKNMLEAVDSLKSFQKLINRVASKVLNGFFNKDLISEDDTDTFEKLNVARIECLSLLKSLPSTFPVPHMADRYTDTKEMREFYLANARLVFCTVSSSAKLHSKGMFPFELLVIDEAAQLKECESAIPLQLPGVRHAILIGDERQLPAMVKSKVSEEADFGRSLFERLASLGHKKHLLNVQHRMHPSISSFPNREFYDNKILDGQNVKLRSYSKCFLQGKMYSTYSFINVAQGKEAVDRKHSTMNMVEVAVISEIVANLHKEVKCSKKKVRVGVIAPYKAQVHAISERFGKKYSSDAQSDFSVTIRSVDGFQGGEEDVIIISTVRSNGSGSVGFLSNRQRANVALTRARHCLWIVGNGTTLENSRSVWSKLVIDAKERGCFHNADEDKNLAQAIAAALVDEADKDPLQSLSKPFATLSLRDEPESSSRTNR</sequence>
<gene>
    <name evidence="9" type="ORF">L484_001370</name>
</gene>
<dbReference type="Gene3D" id="3.40.50.300">
    <property type="entry name" value="P-loop containing nucleotide triphosphate hydrolases"/>
    <property type="match status" value="2"/>
</dbReference>
<keyword evidence="1" id="KW-0547">Nucleotide-binding</keyword>
<feature type="region of interest" description="Disordered" evidence="5">
    <location>
        <begin position="394"/>
        <end position="438"/>
    </location>
</feature>
<feature type="domain" description="DNA2/NAM7 helicase helicase" evidence="6">
    <location>
        <begin position="604"/>
        <end position="680"/>
    </location>
</feature>
<evidence type="ECO:0000259" key="8">
    <source>
        <dbReference type="Pfam" id="PF20073"/>
    </source>
</evidence>
<evidence type="ECO:0000256" key="5">
    <source>
        <dbReference type="SAM" id="MobiDB-lite"/>
    </source>
</evidence>
<dbReference type="Pfam" id="PF13086">
    <property type="entry name" value="AAA_11"/>
    <property type="match status" value="2"/>
</dbReference>
<dbReference type="Pfam" id="PF13087">
    <property type="entry name" value="AAA_12"/>
    <property type="match status" value="1"/>
</dbReference>
<organism evidence="9 10">
    <name type="scientific">Morus notabilis</name>
    <dbReference type="NCBI Taxonomy" id="981085"/>
    <lineage>
        <taxon>Eukaryota</taxon>
        <taxon>Viridiplantae</taxon>
        <taxon>Streptophyta</taxon>
        <taxon>Embryophyta</taxon>
        <taxon>Tracheophyta</taxon>
        <taxon>Spermatophyta</taxon>
        <taxon>Magnoliopsida</taxon>
        <taxon>eudicotyledons</taxon>
        <taxon>Gunneridae</taxon>
        <taxon>Pentapetalae</taxon>
        <taxon>rosids</taxon>
        <taxon>fabids</taxon>
        <taxon>Rosales</taxon>
        <taxon>Moraceae</taxon>
        <taxon>Moreae</taxon>
        <taxon>Morus</taxon>
    </lineage>
</organism>
<evidence type="ECO:0000313" key="10">
    <source>
        <dbReference type="Proteomes" id="UP000030645"/>
    </source>
</evidence>
<dbReference type="eggNOG" id="KOG1801">
    <property type="taxonomic scope" value="Eukaryota"/>
</dbReference>
<proteinExistence type="predicted"/>
<evidence type="ECO:0000259" key="7">
    <source>
        <dbReference type="Pfam" id="PF13087"/>
    </source>
</evidence>
<keyword evidence="10" id="KW-1185">Reference proteome</keyword>
<evidence type="ECO:0000256" key="1">
    <source>
        <dbReference type="ARBA" id="ARBA00022741"/>
    </source>
</evidence>
<evidence type="ECO:0008006" key="11">
    <source>
        <dbReference type="Google" id="ProtNLM"/>
    </source>
</evidence>
<evidence type="ECO:0000313" key="9">
    <source>
        <dbReference type="EMBL" id="EXC36070.1"/>
    </source>
</evidence>
<reference evidence="10" key="1">
    <citation type="submission" date="2013-01" db="EMBL/GenBank/DDBJ databases">
        <title>Draft Genome Sequence of a Mulberry Tree, Morus notabilis C.K. Schneid.</title>
        <authorList>
            <person name="He N."/>
            <person name="Zhao S."/>
        </authorList>
    </citation>
    <scope>NUCLEOTIDE SEQUENCE</scope>
</reference>
<evidence type="ECO:0000259" key="6">
    <source>
        <dbReference type="Pfam" id="PF13086"/>
    </source>
</evidence>
<dbReference type="FunFam" id="3.40.50.300:FF:000326">
    <property type="entry name" value="P-loop containing nucleoside triphosphate hydrolase"/>
    <property type="match status" value="1"/>
</dbReference>
<feature type="domain" description="DNA2/NAM7 helicase helicase" evidence="6">
    <location>
        <begin position="248"/>
        <end position="454"/>
    </location>
</feature>
<dbReference type="GO" id="GO:0004386">
    <property type="term" value="F:helicase activity"/>
    <property type="evidence" value="ECO:0007669"/>
    <property type="project" value="UniProtKB-KW"/>
</dbReference>
<dbReference type="OrthoDB" id="6513042at2759"/>
<feature type="compositionally biased region" description="Acidic residues" evidence="5">
    <location>
        <begin position="398"/>
        <end position="407"/>
    </location>
</feature>
<name>W9SNP4_9ROSA</name>
<keyword evidence="3" id="KW-0347">Helicase</keyword>
<evidence type="ECO:0000256" key="3">
    <source>
        <dbReference type="ARBA" id="ARBA00022806"/>
    </source>
</evidence>
<dbReference type="Pfam" id="PF20073">
    <property type="entry name" value="DUF6469"/>
    <property type="match status" value="1"/>
</dbReference>
<evidence type="ECO:0000256" key="4">
    <source>
        <dbReference type="ARBA" id="ARBA00022840"/>
    </source>
</evidence>
<feature type="domain" description="DUF6469" evidence="8">
    <location>
        <begin position="114"/>
        <end position="198"/>
    </location>
</feature>
<dbReference type="InterPro" id="IPR045529">
    <property type="entry name" value="DUF6469"/>
</dbReference>
<dbReference type="GO" id="GO:0005694">
    <property type="term" value="C:chromosome"/>
    <property type="evidence" value="ECO:0007669"/>
    <property type="project" value="UniProtKB-ARBA"/>
</dbReference>
<dbReference type="PANTHER" id="PTHR10887">
    <property type="entry name" value="DNA2/NAM7 HELICASE FAMILY"/>
    <property type="match status" value="1"/>
</dbReference>
<dbReference type="SUPFAM" id="SSF52540">
    <property type="entry name" value="P-loop containing nucleoside triphosphate hydrolases"/>
    <property type="match status" value="1"/>
</dbReference>
<dbReference type="PANTHER" id="PTHR10887:SF522">
    <property type="entry name" value="P-LOOP CONTAINING NUCLEOSIDE TRIPHOSPHATE HYDROLASES SUPERFAMILY PROTEIN"/>
    <property type="match status" value="1"/>
</dbReference>
<dbReference type="EMBL" id="KE619610">
    <property type="protein sequence ID" value="EXC36070.1"/>
    <property type="molecule type" value="Genomic_DNA"/>
</dbReference>
<dbReference type="InterPro" id="IPR041677">
    <property type="entry name" value="DNA2/NAM7_AAA_11"/>
</dbReference>
<dbReference type="KEGG" id="mnt:21384973"/>
<dbReference type="CDD" id="cd18808">
    <property type="entry name" value="SF1_C_Upf1"/>
    <property type="match status" value="1"/>
</dbReference>
<dbReference type="InterPro" id="IPR045055">
    <property type="entry name" value="DNA2/NAM7-like"/>
</dbReference>
<dbReference type="GO" id="GO:0016787">
    <property type="term" value="F:hydrolase activity"/>
    <property type="evidence" value="ECO:0007669"/>
    <property type="project" value="UniProtKB-KW"/>
</dbReference>
<keyword evidence="4" id="KW-0067">ATP-binding</keyword>
<dbReference type="STRING" id="981085.W9SNP4"/>
<dbReference type="Proteomes" id="UP000030645">
    <property type="component" value="Unassembled WGS sequence"/>
</dbReference>
<feature type="domain" description="DNA2/NAM7 helicase-like C-terminal" evidence="7">
    <location>
        <begin position="688"/>
        <end position="884"/>
    </location>
</feature>
<dbReference type="InterPro" id="IPR027417">
    <property type="entry name" value="P-loop_NTPase"/>
</dbReference>
<protein>
    <recommendedName>
        <fullName evidence="11">Helicase MAGATAMA 3</fullName>
    </recommendedName>
</protein>